<name>A0A8T2NBU6_9TELE</name>
<dbReference type="OrthoDB" id="546826at2759"/>
<dbReference type="GO" id="GO:0005524">
    <property type="term" value="F:ATP binding"/>
    <property type="evidence" value="ECO:0007669"/>
    <property type="project" value="UniProtKB-KW"/>
</dbReference>
<dbReference type="SUPFAM" id="SSF56112">
    <property type="entry name" value="Protein kinase-like (PK-like)"/>
    <property type="match status" value="1"/>
</dbReference>
<dbReference type="GO" id="GO:0046872">
    <property type="term" value="F:metal ion binding"/>
    <property type="evidence" value="ECO:0007669"/>
    <property type="project" value="UniProtKB-KW"/>
</dbReference>
<dbReference type="PROSITE" id="PS00239">
    <property type="entry name" value="RECEPTOR_TYR_KIN_II"/>
    <property type="match status" value="1"/>
</dbReference>
<dbReference type="GO" id="GO:0004714">
    <property type="term" value="F:transmembrane receptor protein tyrosine kinase activity"/>
    <property type="evidence" value="ECO:0007669"/>
    <property type="project" value="UniProtKB-EC"/>
</dbReference>
<evidence type="ECO:0000256" key="8">
    <source>
        <dbReference type="ARBA" id="ARBA00023170"/>
    </source>
</evidence>
<protein>
    <recommendedName>
        <fullName evidence="1">receptor protein-tyrosine kinase</fullName>
        <ecNumber evidence="1">2.7.10.1</ecNumber>
    </recommendedName>
</protein>
<dbReference type="InterPro" id="IPR000719">
    <property type="entry name" value="Prot_kinase_dom"/>
</dbReference>
<dbReference type="GO" id="GO:0007169">
    <property type="term" value="P:cell surface receptor protein tyrosine kinase signaling pathway"/>
    <property type="evidence" value="ECO:0007669"/>
    <property type="project" value="InterPro"/>
</dbReference>
<dbReference type="PIRSF" id="PIRSF000615">
    <property type="entry name" value="TyrPK_CSF1-R"/>
    <property type="match status" value="1"/>
</dbReference>
<reference evidence="14" key="1">
    <citation type="thesis" date="2021" institute="BYU ScholarsArchive" country="Provo, UT, USA">
        <title>Applications of and Algorithms for Genome Assembly and Genomic Analyses with an Emphasis on Marine Teleosts.</title>
        <authorList>
            <person name="Pickett B.D."/>
        </authorList>
    </citation>
    <scope>NUCLEOTIDE SEQUENCE</scope>
    <source>
        <strain evidence="14">HI-2016</strain>
    </source>
</reference>
<dbReference type="InterPro" id="IPR020635">
    <property type="entry name" value="Tyr_kinase_cat_dom"/>
</dbReference>
<proteinExistence type="predicted"/>
<keyword evidence="12" id="KW-0479">Metal-binding</keyword>
<feature type="non-terminal residue" evidence="14">
    <location>
        <position position="1"/>
    </location>
</feature>
<keyword evidence="8" id="KW-0675">Receptor</keyword>
<dbReference type="PROSITE" id="PS50011">
    <property type="entry name" value="PROTEIN_KINASE_DOM"/>
    <property type="match status" value="1"/>
</dbReference>
<dbReference type="Pfam" id="PF07714">
    <property type="entry name" value="PK_Tyr_Ser-Thr"/>
    <property type="match status" value="1"/>
</dbReference>
<evidence type="ECO:0000256" key="9">
    <source>
        <dbReference type="ARBA" id="ARBA00051243"/>
    </source>
</evidence>
<feature type="binding site" evidence="12">
    <location>
        <position position="205"/>
    </location>
    <ligand>
        <name>Mg(2+)</name>
        <dbReference type="ChEBI" id="CHEBI:18420"/>
    </ligand>
</feature>
<keyword evidence="6 11" id="KW-0067">ATP-binding</keyword>
<dbReference type="PRINTS" id="PR00109">
    <property type="entry name" value="TYRKINASE"/>
</dbReference>
<feature type="domain" description="Protein kinase" evidence="13">
    <location>
        <begin position="62"/>
        <end position="292"/>
    </location>
</feature>
<evidence type="ECO:0000256" key="5">
    <source>
        <dbReference type="ARBA" id="ARBA00022777"/>
    </source>
</evidence>
<keyword evidence="15" id="KW-1185">Reference proteome</keyword>
<dbReference type="InterPro" id="IPR050122">
    <property type="entry name" value="RTK"/>
</dbReference>
<gene>
    <name evidence="14" type="ORF">JZ751_002608</name>
</gene>
<sequence>WFRRRSKKKEPQPNTLIIPLGPDEELEKLRGLVGLQNACYAISSLPMHSEIGSLPMFPRERLKLRSLLGSGAFGEVFEGVIDTLRKGATDSEKAEFLKEAHLMSQFDHPNILRLLGVCLQNEPQYLILELMEGGDLRSYLQGARTSASQRILLNLMDLLSISLDAARGCAYLEMKHFVHRDLAARNCLVSVRGYIDPDRTVKIGDFGLARDIYKNDYYRKKGEGLLPVRWMSPESLSDGVFTRHSDVWAFGVLLWEIATLGKQPYPAFSNQEVLHHVSSGGRLQMPTDCPQS</sequence>
<dbReference type="InterPro" id="IPR008266">
    <property type="entry name" value="Tyr_kinase_AS"/>
</dbReference>
<keyword evidence="4 11" id="KW-0547">Nucleotide-binding</keyword>
<evidence type="ECO:0000256" key="4">
    <source>
        <dbReference type="ARBA" id="ARBA00022741"/>
    </source>
</evidence>
<evidence type="ECO:0000256" key="1">
    <source>
        <dbReference type="ARBA" id="ARBA00011902"/>
    </source>
</evidence>
<dbReference type="Gene3D" id="3.30.200.20">
    <property type="entry name" value="Phosphorylase Kinase, domain 1"/>
    <property type="match status" value="1"/>
</dbReference>
<dbReference type="FunFam" id="3.30.200.20:FF:001252">
    <property type="entry name" value="Nerve growth factor receptor TRKA, putative"/>
    <property type="match status" value="1"/>
</dbReference>
<dbReference type="PANTHER" id="PTHR24416">
    <property type="entry name" value="TYROSINE-PROTEIN KINASE RECEPTOR"/>
    <property type="match status" value="1"/>
</dbReference>
<dbReference type="PROSITE" id="PS00109">
    <property type="entry name" value="PROTEIN_KINASE_TYR"/>
    <property type="match status" value="1"/>
</dbReference>
<dbReference type="InterPro" id="IPR002011">
    <property type="entry name" value="Tyr_kinase_rcpt_2_CS"/>
</dbReference>
<keyword evidence="3" id="KW-0808">Transferase</keyword>
<dbReference type="PANTHER" id="PTHR24416:SF527">
    <property type="entry name" value="PROTO-ONCOGENE TYROSINE-PROTEIN KINASE ROS"/>
    <property type="match status" value="1"/>
</dbReference>
<evidence type="ECO:0000256" key="6">
    <source>
        <dbReference type="ARBA" id="ARBA00022840"/>
    </source>
</evidence>
<feature type="binding site" evidence="11">
    <location>
        <position position="185"/>
    </location>
    <ligand>
        <name>ATP</name>
        <dbReference type="ChEBI" id="CHEBI:30616"/>
    </ligand>
</feature>
<evidence type="ECO:0000313" key="14">
    <source>
        <dbReference type="EMBL" id="KAG9336261.1"/>
    </source>
</evidence>
<keyword evidence="12" id="KW-0460">Magnesium</keyword>
<dbReference type="FunFam" id="1.10.510.10:FF:001901">
    <property type="entry name" value="Proto-oncogene tyrosine-protein kinase ROS"/>
    <property type="match status" value="1"/>
</dbReference>
<feature type="active site" description="Proton acceptor" evidence="10">
    <location>
        <position position="181"/>
    </location>
</feature>
<evidence type="ECO:0000256" key="10">
    <source>
        <dbReference type="PIRSR" id="PIRSR000615-1"/>
    </source>
</evidence>
<dbReference type="InterPro" id="IPR001245">
    <property type="entry name" value="Ser-Thr/Tyr_kinase_cat_dom"/>
</dbReference>
<dbReference type="AlphaFoldDB" id="A0A8T2NBU6"/>
<evidence type="ECO:0000256" key="3">
    <source>
        <dbReference type="ARBA" id="ARBA00022679"/>
    </source>
</evidence>
<dbReference type="GO" id="GO:0043235">
    <property type="term" value="C:receptor complex"/>
    <property type="evidence" value="ECO:0007669"/>
    <property type="project" value="TreeGrafter"/>
</dbReference>
<dbReference type="GO" id="GO:0032006">
    <property type="term" value="P:regulation of TOR signaling"/>
    <property type="evidence" value="ECO:0007669"/>
    <property type="project" value="TreeGrafter"/>
</dbReference>
<keyword evidence="2" id="KW-0597">Phosphoprotein</keyword>
<evidence type="ECO:0000256" key="2">
    <source>
        <dbReference type="ARBA" id="ARBA00022553"/>
    </source>
</evidence>
<dbReference type="Proteomes" id="UP000824540">
    <property type="component" value="Unassembled WGS sequence"/>
</dbReference>
<evidence type="ECO:0000259" key="13">
    <source>
        <dbReference type="PROSITE" id="PS50011"/>
    </source>
</evidence>
<comment type="caution">
    <text evidence="14">The sequence shown here is derived from an EMBL/GenBank/DDBJ whole genome shotgun (WGS) entry which is preliminary data.</text>
</comment>
<organism evidence="14 15">
    <name type="scientific">Albula glossodonta</name>
    <name type="common">roundjaw bonefish</name>
    <dbReference type="NCBI Taxonomy" id="121402"/>
    <lineage>
        <taxon>Eukaryota</taxon>
        <taxon>Metazoa</taxon>
        <taxon>Chordata</taxon>
        <taxon>Craniata</taxon>
        <taxon>Vertebrata</taxon>
        <taxon>Euteleostomi</taxon>
        <taxon>Actinopterygii</taxon>
        <taxon>Neopterygii</taxon>
        <taxon>Teleostei</taxon>
        <taxon>Albuliformes</taxon>
        <taxon>Albulidae</taxon>
        <taxon>Albula</taxon>
    </lineage>
</organism>
<dbReference type="SMART" id="SM00219">
    <property type="entry name" value="TyrKc"/>
    <property type="match status" value="1"/>
</dbReference>
<evidence type="ECO:0000313" key="15">
    <source>
        <dbReference type="Proteomes" id="UP000824540"/>
    </source>
</evidence>
<dbReference type="Gene3D" id="1.10.510.10">
    <property type="entry name" value="Transferase(Phosphotransferase) domain 1"/>
    <property type="match status" value="1"/>
</dbReference>
<keyword evidence="5" id="KW-0418">Kinase</keyword>
<comment type="catalytic activity">
    <reaction evidence="9">
        <text>L-tyrosyl-[protein] + ATP = O-phospho-L-tyrosyl-[protein] + ADP + H(+)</text>
        <dbReference type="Rhea" id="RHEA:10596"/>
        <dbReference type="Rhea" id="RHEA-COMP:10136"/>
        <dbReference type="Rhea" id="RHEA-COMP:20101"/>
        <dbReference type="ChEBI" id="CHEBI:15378"/>
        <dbReference type="ChEBI" id="CHEBI:30616"/>
        <dbReference type="ChEBI" id="CHEBI:46858"/>
        <dbReference type="ChEBI" id="CHEBI:61978"/>
        <dbReference type="ChEBI" id="CHEBI:456216"/>
        <dbReference type="EC" id="2.7.10.1"/>
    </reaction>
</comment>
<feature type="binding site" evidence="12">
    <location>
        <position position="186"/>
    </location>
    <ligand>
        <name>Mg(2+)</name>
        <dbReference type="ChEBI" id="CHEBI:18420"/>
    </ligand>
</feature>
<evidence type="ECO:0000256" key="11">
    <source>
        <dbReference type="PIRSR" id="PIRSR000615-2"/>
    </source>
</evidence>
<evidence type="ECO:0000256" key="12">
    <source>
        <dbReference type="PIRSR" id="PIRSR000615-3"/>
    </source>
</evidence>
<keyword evidence="7" id="KW-0829">Tyrosine-protein kinase</keyword>
<dbReference type="EC" id="2.7.10.1" evidence="1"/>
<accession>A0A8T2NBU6</accession>
<feature type="non-terminal residue" evidence="14">
    <location>
        <position position="292"/>
    </location>
</feature>
<dbReference type="InterPro" id="IPR011009">
    <property type="entry name" value="Kinase-like_dom_sf"/>
</dbReference>
<dbReference type="GO" id="GO:0005886">
    <property type="term" value="C:plasma membrane"/>
    <property type="evidence" value="ECO:0007669"/>
    <property type="project" value="TreeGrafter"/>
</dbReference>
<evidence type="ECO:0000256" key="7">
    <source>
        <dbReference type="ARBA" id="ARBA00023137"/>
    </source>
</evidence>
<dbReference type="EMBL" id="JAFBMS010000102">
    <property type="protein sequence ID" value="KAG9336261.1"/>
    <property type="molecule type" value="Genomic_DNA"/>
</dbReference>